<evidence type="ECO:0000313" key="2">
    <source>
        <dbReference type="EMBL" id="EJX05470.1"/>
    </source>
</evidence>
<protein>
    <submittedName>
        <fullName evidence="2">Uncharacterized protein</fullName>
    </submittedName>
</protein>
<dbReference type="EMBL" id="AMCI01001457">
    <property type="protein sequence ID" value="EJX05470.1"/>
    <property type="molecule type" value="Genomic_DNA"/>
</dbReference>
<feature type="transmembrane region" description="Helical" evidence="1">
    <location>
        <begin position="12"/>
        <end position="31"/>
    </location>
</feature>
<comment type="caution">
    <text evidence="2">The sequence shown here is derived from an EMBL/GenBank/DDBJ whole genome shotgun (WGS) entry which is preliminary data.</text>
</comment>
<accession>J9GXK1</accession>
<sequence length="197" mass="21149">MRGVISKCGKHIAAIGIFLIMVVVYFAPAVLDGKSVQQGDMVKAAGMGGSQMEKYEKSAQPGEFSAWSDAMFGGMPYAGGYGNPAPNLPSYTMVEAPLKNIGYLDAGMVFTGFICFYILMCVMGVNWWLAIAGSIAFALASYNIIIIQAGHITKAYVIAYMPITLAGMYLLFKSRYLWGAVLFLLGVALSIANGHIQ</sequence>
<feature type="transmembrane region" description="Helical" evidence="1">
    <location>
        <begin position="127"/>
        <end position="149"/>
    </location>
</feature>
<name>J9GXK1_9ZZZZ</name>
<keyword evidence="1" id="KW-1133">Transmembrane helix</keyword>
<feature type="transmembrane region" description="Helical" evidence="1">
    <location>
        <begin position="177"/>
        <end position="196"/>
    </location>
</feature>
<feature type="transmembrane region" description="Helical" evidence="1">
    <location>
        <begin position="101"/>
        <end position="120"/>
    </location>
</feature>
<dbReference type="AlphaFoldDB" id="J9GXK1"/>
<gene>
    <name evidence="2" type="ORF">EVA_06420</name>
</gene>
<feature type="transmembrane region" description="Helical" evidence="1">
    <location>
        <begin position="155"/>
        <end position="172"/>
    </location>
</feature>
<evidence type="ECO:0000256" key="1">
    <source>
        <dbReference type="SAM" id="Phobius"/>
    </source>
</evidence>
<organism evidence="2">
    <name type="scientific">gut metagenome</name>
    <dbReference type="NCBI Taxonomy" id="749906"/>
    <lineage>
        <taxon>unclassified sequences</taxon>
        <taxon>metagenomes</taxon>
        <taxon>organismal metagenomes</taxon>
    </lineage>
</organism>
<feature type="non-terminal residue" evidence="2">
    <location>
        <position position="197"/>
    </location>
</feature>
<keyword evidence="1" id="KW-0812">Transmembrane</keyword>
<keyword evidence="1" id="KW-0472">Membrane</keyword>
<proteinExistence type="predicted"/>
<reference evidence="2" key="1">
    <citation type="journal article" date="2012" name="PLoS ONE">
        <title>Gene sets for utilization of primary and secondary nutrition supplies in the distal gut of endangered iberian lynx.</title>
        <authorList>
            <person name="Alcaide M."/>
            <person name="Messina E."/>
            <person name="Richter M."/>
            <person name="Bargiela R."/>
            <person name="Peplies J."/>
            <person name="Huws S.A."/>
            <person name="Newbold C.J."/>
            <person name="Golyshin P.N."/>
            <person name="Simon M.A."/>
            <person name="Lopez G."/>
            <person name="Yakimov M.M."/>
            <person name="Ferrer M."/>
        </authorList>
    </citation>
    <scope>NUCLEOTIDE SEQUENCE</scope>
</reference>